<accession>A0A838L4G5</accession>
<organism evidence="1 2">
    <name type="scientific">Sphingomonas chungangi</name>
    <dbReference type="NCBI Taxonomy" id="2683589"/>
    <lineage>
        <taxon>Bacteria</taxon>
        <taxon>Pseudomonadati</taxon>
        <taxon>Pseudomonadota</taxon>
        <taxon>Alphaproteobacteria</taxon>
        <taxon>Sphingomonadales</taxon>
        <taxon>Sphingomonadaceae</taxon>
        <taxon>Sphingomonas</taxon>
    </lineage>
</organism>
<dbReference type="Gene3D" id="1.10.238.160">
    <property type="match status" value="1"/>
</dbReference>
<name>A0A838L4G5_9SPHN</name>
<comment type="caution">
    <text evidence="1">The sequence shown here is derived from an EMBL/GenBank/DDBJ whole genome shotgun (WGS) entry which is preliminary data.</text>
</comment>
<dbReference type="InterPro" id="IPR010260">
    <property type="entry name" value="AlpA"/>
</dbReference>
<dbReference type="PANTHER" id="PTHR36154:SF1">
    <property type="entry name" value="DNA-BINDING TRANSCRIPTIONAL ACTIVATOR ALPA"/>
    <property type="match status" value="1"/>
</dbReference>
<dbReference type="Pfam" id="PF05930">
    <property type="entry name" value="Phage_AlpA"/>
    <property type="match status" value="1"/>
</dbReference>
<dbReference type="InterPro" id="IPR052931">
    <property type="entry name" value="Prophage_regulatory_activator"/>
</dbReference>
<dbReference type="Proteomes" id="UP000570166">
    <property type="component" value="Unassembled WGS sequence"/>
</dbReference>
<gene>
    <name evidence="1" type="ORF">HZF05_07370</name>
</gene>
<proteinExistence type="predicted"/>
<dbReference type="AlphaFoldDB" id="A0A838L4G5"/>
<reference evidence="1 2" key="1">
    <citation type="submission" date="2020-07" db="EMBL/GenBank/DDBJ databases">
        <authorList>
            <person name="Sun Q."/>
        </authorList>
    </citation>
    <scope>NUCLEOTIDE SEQUENCE [LARGE SCALE GENOMIC DNA]</scope>
    <source>
        <strain evidence="1 2">CGMCC 1.13654</strain>
    </source>
</reference>
<sequence length="86" mass="9583">MADVSAAPPVRDRRLDRLLRLPDVLDRTGLSTPTIYRRQADGTFPTSVRIGANAVAWYESDINEFVACPFRRCASGGPRDWAGRFS</sequence>
<dbReference type="EMBL" id="JACEIB010000004">
    <property type="protein sequence ID" value="MBA2933917.1"/>
    <property type="molecule type" value="Genomic_DNA"/>
</dbReference>
<dbReference type="PANTHER" id="PTHR36154">
    <property type="entry name" value="DNA-BINDING TRANSCRIPTIONAL ACTIVATOR ALPA"/>
    <property type="match status" value="1"/>
</dbReference>
<keyword evidence="2" id="KW-1185">Reference proteome</keyword>
<evidence type="ECO:0000313" key="2">
    <source>
        <dbReference type="Proteomes" id="UP000570166"/>
    </source>
</evidence>
<evidence type="ECO:0000313" key="1">
    <source>
        <dbReference type="EMBL" id="MBA2933917.1"/>
    </source>
</evidence>
<protein>
    <submittedName>
        <fullName evidence="1">AlpA family phage regulatory protein</fullName>
    </submittedName>
</protein>